<dbReference type="InterPro" id="IPR001645">
    <property type="entry name" value="Folylpolyglutamate_synth"/>
</dbReference>
<dbReference type="Proteomes" id="UP001055712">
    <property type="component" value="Unassembled WGS sequence"/>
</dbReference>
<evidence type="ECO:0000256" key="3">
    <source>
        <dbReference type="ARBA" id="ARBA00013025"/>
    </source>
</evidence>
<dbReference type="PANTHER" id="PTHR11136">
    <property type="entry name" value="FOLYLPOLYGLUTAMATE SYNTHASE-RELATED"/>
    <property type="match status" value="1"/>
</dbReference>
<evidence type="ECO:0000256" key="9">
    <source>
        <dbReference type="ARBA" id="ARBA00022842"/>
    </source>
</evidence>
<evidence type="ECO:0000256" key="8">
    <source>
        <dbReference type="ARBA" id="ARBA00022840"/>
    </source>
</evidence>
<dbReference type="SUPFAM" id="SSF53623">
    <property type="entry name" value="MurD-like peptide ligases, catalytic domain"/>
    <property type="match status" value="1"/>
</dbReference>
<dbReference type="GO" id="GO:0005829">
    <property type="term" value="C:cytosol"/>
    <property type="evidence" value="ECO:0007669"/>
    <property type="project" value="TreeGrafter"/>
</dbReference>
<dbReference type="OrthoDB" id="5212574at2759"/>
<evidence type="ECO:0000256" key="2">
    <source>
        <dbReference type="ARBA" id="ARBA00008276"/>
    </source>
</evidence>
<keyword evidence="8" id="KW-0067">ATP-binding</keyword>
<evidence type="ECO:0000256" key="4">
    <source>
        <dbReference type="ARBA" id="ARBA00022563"/>
    </source>
</evidence>
<feature type="compositionally biased region" description="Low complexity" evidence="13">
    <location>
        <begin position="546"/>
        <end position="570"/>
    </location>
</feature>
<keyword evidence="9" id="KW-0460">Magnesium</keyword>
<organism evidence="14 15">
    <name type="scientific">Chlorella vulgaris</name>
    <name type="common">Green alga</name>
    <dbReference type="NCBI Taxonomy" id="3077"/>
    <lineage>
        <taxon>Eukaryota</taxon>
        <taxon>Viridiplantae</taxon>
        <taxon>Chlorophyta</taxon>
        <taxon>core chlorophytes</taxon>
        <taxon>Trebouxiophyceae</taxon>
        <taxon>Chlorellales</taxon>
        <taxon>Chlorellaceae</taxon>
        <taxon>Chlorella clade</taxon>
        <taxon>Chlorella</taxon>
    </lineage>
</organism>
<evidence type="ECO:0000313" key="14">
    <source>
        <dbReference type="EMBL" id="KAI3426073.1"/>
    </source>
</evidence>
<dbReference type="InterPro" id="IPR036565">
    <property type="entry name" value="Mur-like_cat_sf"/>
</dbReference>
<protein>
    <recommendedName>
        <fullName evidence="3">tetrahydrofolate synthase</fullName>
        <ecNumber evidence="3">6.3.2.17</ecNumber>
    </recommendedName>
    <alternativeName>
        <fullName evidence="11">Folylpoly-gamma-glutamate synthetase</fullName>
    </alternativeName>
    <alternativeName>
        <fullName evidence="10">Tetrahydrofolylpolyglutamate synthase</fullName>
    </alternativeName>
</protein>
<dbReference type="GO" id="GO:0005739">
    <property type="term" value="C:mitochondrion"/>
    <property type="evidence" value="ECO:0007669"/>
    <property type="project" value="TreeGrafter"/>
</dbReference>
<sequence>MSGGCQTTNSTSLHCKRPAVLLVGTHGRCDAYQQIQQHPSALGRCVVLATWAANSLRDSLTMEGGQEREKLPSEEQEYERALVALSSLISGRQRKDGAQWAHAFEMMQSYLERLGLEEQLGRLSVIHVAGTKGKGSTCAMVERMLRQAGYTTGLFTSPHLIDVRERIRINGEPVDKSTFLRNLWWCFDRLEEKATDDSGKPAYFRFLTLLGFKVFLEAGVDVVVLEVGLGGRLDATNCVRSPVVCGVSSLGFDHMELLGHTLPEIAREKAGIFKPAVPAFTVPQREDAAEALHQRAAAVGTSLSLVRPWQAIQGAADVTLGLAGEHQKLNAALAVALAGAWEGRSAAAAALQGARAAERAAAVAAGQLPPEYAAGLQAASWPGRGQIVHDAVAGAVTPLASPAAAGTNGTAAEEQQGQEAESEALPRLSFYLDGAHTAESMATCAHWFADAVGGPQQPAAAAGSAQAQPGGLVTQRVLLFNCMQERDPQNLLQPLAHALRERHIGIHHALFVPPDSTYMKLGAGGEPANLSWQHSLRSVWEGTGGSSSSSSSIGSSHGISSNGSAAAPRAAAPPPLTLPPLPAVAAPAGLPQAAAVALASAQGPGSRSAVLPSLSVTLDWLRRCVREAPALRMQVLVTGSLYLVGDLLKVLQPPPQQQAVGTKRSDSAACVDGSVNGLANGTVSGSGSTGGHGM</sequence>
<evidence type="ECO:0000256" key="12">
    <source>
        <dbReference type="ARBA" id="ARBA00047493"/>
    </source>
</evidence>
<feature type="region of interest" description="Disordered" evidence="13">
    <location>
        <begin position="402"/>
        <end position="422"/>
    </location>
</feature>
<gene>
    <name evidence="14" type="ORF">D9Q98_008041</name>
</gene>
<name>A0A9D4YTR3_CHLVU</name>
<dbReference type="InterPro" id="IPR018109">
    <property type="entry name" value="Folylpolyglutamate_synth_CS"/>
</dbReference>
<dbReference type="FunFam" id="3.40.1190.10:FF:000008">
    <property type="entry name" value="Folylpolyglutamate synthase"/>
    <property type="match status" value="1"/>
</dbReference>
<dbReference type="AlphaFoldDB" id="A0A9D4YTR3"/>
<evidence type="ECO:0000256" key="10">
    <source>
        <dbReference type="ARBA" id="ARBA00030592"/>
    </source>
</evidence>
<evidence type="ECO:0000256" key="11">
    <source>
        <dbReference type="ARBA" id="ARBA00030876"/>
    </source>
</evidence>
<dbReference type="Gene3D" id="3.40.1190.10">
    <property type="entry name" value="Mur-like, catalytic domain"/>
    <property type="match status" value="1"/>
</dbReference>
<dbReference type="GO" id="GO:0004326">
    <property type="term" value="F:tetrahydrofolylpolyglutamate synthase activity"/>
    <property type="evidence" value="ECO:0007669"/>
    <property type="project" value="UniProtKB-EC"/>
</dbReference>
<evidence type="ECO:0000256" key="1">
    <source>
        <dbReference type="ARBA" id="ARBA00005150"/>
    </source>
</evidence>
<dbReference type="GO" id="GO:0005524">
    <property type="term" value="F:ATP binding"/>
    <property type="evidence" value="ECO:0007669"/>
    <property type="project" value="UniProtKB-KW"/>
</dbReference>
<keyword evidence="15" id="KW-1185">Reference proteome</keyword>
<dbReference type="PANTHER" id="PTHR11136:SF5">
    <property type="entry name" value="FOLYLPOLYGLUTAMATE SYNTHASE, MITOCHONDRIAL"/>
    <property type="match status" value="1"/>
</dbReference>
<keyword evidence="5" id="KW-0436">Ligase</keyword>
<comment type="similarity">
    <text evidence="2">Belongs to the folylpolyglutamate synthase family.</text>
</comment>
<keyword evidence="4" id="KW-0554">One-carbon metabolism</keyword>
<comment type="catalytic activity">
    <reaction evidence="12">
        <text>(6S)-5,6,7,8-tetrahydrofolyl-(gamma-L-Glu)(n) + L-glutamate + ATP = (6S)-5,6,7,8-tetrahydrofolyl-(gamma-L-Glu)(n+1) + ADP + phosphate + H(+)</text>
        <dbReference type="Rhea" id="RHEA:10580"/>
        <dbReference type="Rhea" id="RHEA-COMP:14738"/>
        <dbReference type="Rhea" id="RHEA-COMP:14740"/>
        <dbReference type="ChEBI" id="CHEBI:15378"/>
        <dbReference type="ChEBI" id="CHEBI:29985"/>
        <dbReference type="ChEBI" id="CHEBI:30616"/>
        <dbReference type="ChEBI" id="CHEBI:43474"/>
        <dbReference type="ChEBI" id="CHEBI:141005"/>
        <dbReference type="ChEBI" id="CHEBI:456216"/>
        <dbReference type="EC" id="6.3.2.17"/>
    </reaction>
</comment>
<dbReference type="EC" id="6.3.2.17" evidence="3"/>
<evidence type="ECO:0000256" key="13">
    <source>
        <dbReference type="SAM" id="MobiDB-lite"/>
    </source>
</evidence>
<reference evidence="14" key="2">
    <citation type="submission" date="2020-11" db="EMBL/GenBank/DDBJ databases">
        <authorList>
            <person name="Cecchin M."/>
            <person name="Marcolungo L."/>
            <person name="Rossato M."/>
            <person name="Girolomoni L."/>
            <person name="Cosentino E."/>
            <person name="Cuine S."/>
            <person name="Li-Beisson Y."/>
            <person name="Delledonne M."/>
            <person name="Ballottari M."/>
        </authorList>
    </citation>
    <scope>NUCLEOTIDE SEQUENCE</scope>
    <source>
        <strain evidence="14">211/11P</strain>
        <tissue evidence="14">Whole cell</tissue>
    </source>
</reference>
<dbReference type="PROSITE" id="PS01011">
    <property type="entry name" value="FOLYLPOLYGLU_SYNT_1"/>
    <property type="match status" value="1"/>
</dbReference>
<dbReference type="SUPFAM" id="SSF53244">
    <property type="entry name" value="MurD-like peptide ligases, peptide-binding domain"/>
    <property type="match status" value="1"/>
</dbReference>
<dbReference type="InterPro" id="IPR036615">
    <property type="entry name" value="Mur_ligase_C_dom_sf"/>
</dbReference>
<evidence type="ECO:0000256" key="6">
    <source>
        <dbReference type="ARBA" id="ARBA00022723"/>
    </source>
</evidence>
<dbReference type="GO" id="GO:0046872">
    <property type="term" value="F:metal ion binding"/>
    <property type="evidence" value="ECO:0007669"/>
    <property type="project" value="UniProtKB-KW"/>
</dbReference>
<reference evidence="14" key="1">
    <citation type="journal article" date="2019" name="Plant J.">
        <title>Chlorella vulgaris genome assembly and annotation reveals the molecular basis for metabolic acclimation to high light conditions.</title>
        <authorList>
            <person name="Cecchin M."/>
            <person name="Marcolungo L."/>
            <person name="Rossato M."/>
            <person name="Girolomoni L."/>
            <person name="Cosentino E."/>
            <person name="Cuine S."/>
            <person name="Li-Beisson Y."/>
            <person name="Delledonne M."/>
            <person name="Ballottari M."/>
        </authorList>
    </citation>
    <scope>NUCLEOTIDE SEQUENCE</scope>
    <source>
        <strain evidence="14">211/11P</strain>
    </source>
</reference>
<feature type="compositionally biased region" description="Low complexity" evidence="13">
    <location>
        <begin position="403"/>
        <end position="419"/>
    </location>
</feature>
<comment type="caution">
    <text evidence="14">The sequence shown here is derived from an EMBL/GenBank/DDBJ whole genome shotgun (WGS) entry which is preliminary data.</text>
</comment>
<comment type="pathway">
    <text evidence="1">Cofactor biosynthesis; tetrahydrofolylpolyglutamate biosynthesis.</text>
</comment>
<dbReference type="EMBL" id="SIDB01000011">
    <property type="protein sequence ID" value="KAI3426073.1"/>
    <property type="molecule type" value="Genomic_DNA"/>
</dbReference>
<dbReference type="NCBIfam" id="TIGR01499">
    <property type="entry name" value="folC"/>
    <property type="match status" value="1"/>
</dbReference>
<dbReference type="GO" id="GO:0006730">
    <property type="term" value="P:one-carbon metabolic process"/>
    <property type="evidence" value="ECO:0007669"/>
    <property type="project" value="UniProtKB-KW"/>
</dbReference>
<evidence type="ECO:0000256" key="5">
    <source>
        <dbReference type="ARBA" id="ARBA00022598"/>
    </source>
</evidence>
<proteinExistence type="inferred from homology"/>
<keyword evidence="7" id="KW-0547">Nucleotide-binding</keyword>
<dbReference type="Gene3D" id="3.90.190.20">
    <property type="entry name" value="Mur ligase, C-terminal domain"/>
    <property type="match status" value="1"/>
</dbReference>
<evidence type="ECO:0000256" key="7">
    <source>
        <dbReference type="ARBA" id="ARBA00022741"/>
    </source>
</evidence>
<feature type="region of interest" description="Disordered" evidence="13">
    <location>
        <begin position="541"/>
        <end position="574"/>
    </location>
</feature>
<evidence type="ECO:0000313" key="15">
    <source>
        <dbReference type="Proteomes" id="UP001055712"/>
    </source>
</evidence>
<keyword evidence="6" id="KW-0479">Metal-binding</keyword>
<accession>A0A9D4YTR3</accession>